<protein>
    <submittedName>
        <fullName evidence="2">Uncharacterized protein</fullName>
    </submittedName>
</protein>
<sequence length="67" mass="7297">MPRPQCASSPQHIVSVALSVELQHLISKRIFFNGEPTPVTAEQFRSARAPRLPAAAHSSSASRQCDQ</sequence>
<comment type="caution">
    <text evidence="2">The sequence shown here is derived from an EMBL/GenBank/DDBJ whole genome shotgun (WGS) entry which is preliminary data.</text>
</comment>
<evidence type="ECO:0000313" key="3">
    <source>
        <dbReference type="Proteomes" id="UP001066276"/>
    </source>
</evidence>
<name>A0AAV7KTK0_PLEWA</name>
<keyword evidence="3" id="KW-1185">Reference proteome</keyword>
<reference evidence="2" key="1">
    <citation type="journal article" date="2022" name="bioRxiv">
        <title>Sequencing and chromosome-scale assembly of the giantPleurodeles waltlgenome.</title>
        <authorList>
            <person name="Brown T."/>
            <person name="Elewa A."/>
            <person name="Iarovenko S."/>
            <person name="Subramanian E."/>
            <person name="Araus A.J."/>
            <person name="Petzold A."/>
            <person name="Susuki M."/>
            <person name="Suzuki K.-i.T."/>
            <person name="Hayashi T."/>
            <person name="Toyoda A."/>
            <person name="Oliveira C."/>
            <person name="Osipova E."/>
            <person name="Leigh N.D."/>
            <person name="Simon A."/>
            <person name="Yun M.H."/>
        </authorList>
    </citation>
    <scope>NUCLEOTIDE SEQUENCE</scope>
    <source>
        <strain evidence="2">20211129_DDA</strain>
        <tissue evidence="2">Liver</tissue>
    </source>
</reference>
<evidence type="ECO:0000313" key="2">
    <source>
        <dbReference type="EMBL" id="KAJ1082796.1"/>
    </source>
</evidence>
<dbReference type="AlphaFoldDB" id="A0AAV7KTK0"/>
<dbReference type="EMBL" id="JANPWB010000016">
    <property type="protein sequence ID" value="KAJ1082796.1"/>
    <property type="molecule type" value="Genomic_DNA"/>
</dbReference>
<feature type="region of interest" description="Disordered" evidence="1">
    <location>
        <begin position="47"/>
        <end position="67"/>
    </location>
</feature>
<proteinExistence type="predicted"/>
<organism evidence="2 3">
    <name type="scientific">Pleurodeles waltl</name>
    <name type="common">Iberian ribbed newt</name>
    <dbReference type="NCBI Taxonomy" id="8319"/>
    <lineage>
        <taxon>Eukaryota</taxon>
        <taxon>Metazoa</taxon>
        <taxon>Chordata</taxon>
        <taxon>Craniata</taxon>
        <taxon>Vertebrata</taxon>
        <taxon>Euteleostomi</taxon>
        <taxon>Amphibia</taxon>
        <taxon>Batrachia</taxon>
        <taxon>Caudata</taxon>
        <taxon>Salamandroidea</taxon>
        <taxon>Salamandridae</taxon>
        <taxon>Pleurodelinae</taxon>
        <taxon>Pleurodeles</taxon>
    </lineage>
</organism>
<evidence type="ECO:0000256" key="1">
    <source>
        <dbReference type="SAM" id="MobiDB-lite"/>
    </source>
</evidence>
<gene>
    <name evidence="2" type="ORF">NDU88_002961</name>
</gene>
<accession>A0AAV7KTK0</accession>
<dbReference type="Proteomes" id="UP001066276">
    <property type="component" value="Chromosome 12"/>
</dbReference>